<feature type="domain" description="Hypervirulence associated protein TUDOR" evidence="1">
    <location>
        <begin position="24"/>
        <end position="85"/>
    </location>
</feature>
<evidence type="ECO:0000259" key="1">
    <source>
        <dbReference type="Pfam" id="PF11160"/>
    </source>
</evidence>
<reference evidence="2 3" key="1">
    <citation type="journal article" date="2014" name="Genome Announc.">
        <title>Draft Genome Sequences of Marine Flavobacterium Nonlabens Strains NR17, NR24, NR27, NR32, NR33, and Ara13.</title>
        <authorList>
            <person name="Nakanishi M."/>
            <person name="Meirelles P."/>
            <person name="Suzuki R."/>
            <person name="Takatani N."/>
            <person name="Mino S."/>
            <person name="Suda W."/>
            <person name="Oshima K."/>
            <person name="Hattori M."/>
            <person name="Ohkuma M."/>
            <person name="Hosokawa M."/>
            <person name="Miyashita K."/>
            <person name="Thompson F.L."/>
            <person name="Niwa A."/>
            <person name="Sawabe T."/>
            <person name="Sawabe T."/>
        </authorList>
    </citation>
    <scope>NUCLEOTIDE SEQUENCE [LARGE SCALE GENOMIC DNA]</scope>
    <source>
        <strain evidence="3">JCM19314</strain>
    </source>
</reference>
<comment type="caution">
    <text evidence="2">The sequence shown here is derived from an EMBL/GenBank/DDBJ whole genome shotgun (WGS) entry which is preliminary data.</text>
</comment>
<evidence type="ECO:0000313" key="3">
    <source>
        <dbReference type="Proteomes" id="UP000029226"/>
    </source>
</evidence>
<dbReference type="Pfam" id="PF11160">
    <property type="entry name" value="Hva1_TUDOR"/>
    <property type="match status" value="1"/>
</dbReference>
<dbReference type="AlphaFoldDB" id="A0A090QAF6"/>
<gene>
    <name evidence="2" type="ORF">JCM19314_1135</name>
</gene>
<organism evidence="2 3">
    <name type="scientific">Nonlabens ulvanivorans</name>
    <name type="common">Persicivirga ulvanivorans</name>
    <dbReference type="NCBI Taxonomy" id="906888"/>
    <lineage>
        <taxon>Bacteria</taxon>
        <taxon>Pseudomonadati</taxon>
        <taxon>Bacteroidota</taxon>
        <taxon>Flavobacteriia</taxon>
        <taxon>Flavobacteriales</taxon>
        <taxon>Flavobacteriaceae</taxon>
        <taxon>Nonlabens</taxon>
    </lineage>
</organism>
<dbReference type="InterPro" id="IPR021331">
    <property type="entry name" value="Hva1_TUDOR"/>
</dbReference>
<sequence>MLLLRFRESEIALIFKIKKMIREGSNVSWKWGNGTAEGKVKETYAESVTKTISGNEVTRNGESGNKALYIEQDDGDMVLKLESEVKKA</sequence>
<accession>A0A090QAF6</accession>
<protein>
    <recommendedName>
        <fullName evidence="1">Hypervirulence associated protein TUDOR domain-containing protein</fullName>
    </recommendedName>
</protein>
<dbReference type="EMBL" id="BBMM01000003">
    <property type="protein sequence ID" value="GAK99950.1"/>
    <property type="molecule type" value="Genomic_DNA"/>
</dbReference>
<dbReference type="Proteomes" id="UP000029226">
    <property type="component" value="Unassembled WGS sequence"/>
</dbReference>
<proteinExistence type="predicted"/>
<evidence type="ECO:0000313" key="2">
    <source>
        <dbReference type="EMBL" id="GAK99950.1"/>
    </source>
</evidence>
<name>A0A090QAF6_NONUL</name>